<comment type="catalytic activity">
    <reaction evidence="10">
        <text>a very-long-chain acyl-CoA + malonyl-CoA + H(+) = a very-long-chain 3-oxoacyl-CoA + CO2 + CoA</text>
        <dbReference type="Rhea" id="RHEA:32727"/>
        <dbReference type="ChEBI" id="CHEBI:15378"/>
        <dbReference type="ChEBI" id="CHEBI:16526"/>
        <dbReference type="ChEBI" id="CHEBI:57287"/>
        <dbReference type="ChEBI" id="CHEBI:57384"/>
        <dbReference type="ChEBI" id="CHEBI:90725"/>
        <dbReference type="ChEBI" id="CHEBI:90736"/>
        <dbReference type="EC" id="2.3.1.199"/>
    </reaction>
</comment>
<dbReference type="EC" id="2.3.1.199" evidence="10"/>
<sequence>MESEHYNSEIIANFTNARTMEWLLLSSPMPIIFILLAYLYVVYFTGPQFMENRQPYSLKRFIQCYNLFQIVANFWLVFNVMTDGRPFTAVWRYCESLDKICGRNSEKQLKIMWWTLLLKIIDLIETIIFVLRKKDRQVSFLHTYHHISTVIYAWTTLRHSPHSFLMTIIALNCSIHVIMYSYYCLSTFGSNMQRRLLPFKKWITLIQMVHIAFITVGSSQGFILNCGNISVKYFSIATFLNGIVNLSLFSNFYNSYKKSKT</sequence>
<evidence type="ECO:0000256" key="8">
    <source>
        <dbReference type="ARBA" id="ARBA00023136"/>
    </source>
</evidence>
<organism evidence="11 12">
    <name type="scientific">Temnothorax longispinosus</name>
    <dbReference type="NCBI Taxonomy" id="300112"/>
    <lineage>
        <taxon>Eukaryota</taxon>
        <taxon>Metazoa</taxon>
        <taxon>Ecdysozoa</taxon>
        <taxon>Arthropoda</taxon>
        <taxon>Hexapoda</taxon>
        <taxon>Insecta</taxon>
        <taxon>Pterygota</taxon>
        <taxon>Neoptera</taxon>
        <taxon>Endopterygota</taxon>
        <taxon>Hymenoptera</taxon>
        <taxon>Apocrita</taxon>
        <taxon>Aculeata</taxon>
        <taxon>Formicoidea</taxon>
        <taxon>Formicidae</taxon>
        <taxon>Myrmicinae</taxon>
        <taxon>Temnothorax</taxon>
    </lineage>
</organism>
<dbReference type="GO" id="GO:0042761">
    <property type="term" value="P:very long-chain fatty acid biosynthetic process"/>
    <property type="evidence" value="ECO:0007669"/>
    <property type="project" value="TreeGrafter"/>
</dbReference>
<evidence type="ECO:0000256" key="6">
    <source>
        <dbReference type="ARBA" id="ARBA00022989"/>
    </source>
</evidence>
<keyword evidence="12" id="KW-1185">Reference proteome</keyword>
<evidence type="ECO:0000256" key="4">
    <source>
        <dbReference type="ARBA" id="ARBA00022692"/>
    </source>
</evidence>
<feature type="transmembrane region" description="Helical" evidence="10">
    <location>
        <begin position="230"/>
        <end position="253"/>
    </location>
</feature>
<evidence type="ECO:0000256" key="9">
    <source>
        <dbReference type="ARBA" id="ARBA00023160"/>
    </source>
</evidence>
<keyword evidence="7 10" id="KW-0443">Lipid metabolism</keyword>
<dbReference type="GO" id="GO:0030148">
    <property type="term" value="P:sphingolipid biosynthetic process"/>
    <property type="evidence" value="ECO:0007669"/>
    <property type="project" value="TreeGrafter"/>
</dbReference>
<keyword evidence="4 10" id="KW-0812">Transmembrane</keyword>
<reference evidence="11 12" key="1">
    <citation type="journal article" date="2019" name="Philos. Trans. R. Soc. Lond., B, Biol. Sci.">
        <title>Ant behaviour and brain gene expression of defending hosts depend on the ecological success of the intruding social parasite.</title>
        <authorList>
            <person name="Kaur R."/>
            <person name="Stoldt M."/>
            <person name="Jongepier E."/>
            <person name="Feldmeyer B."/>
            <person name="Menzel F."/>
            <person name="Bornberg-Bauer E."/>
            <person name="Foitzik S."/>
        </authorList>
    </citation>
    <scope>NUCLEOTIDE SEQUENCE [LARGE SCALE GENOMIC DNA]</scope>
    <source>
        <tissue evidence="11">Whole body</tissue>
    </source>
</reference>
<dbReference type="Proteomes" id="UP000310200">
    <property type="component" value="Unassembled WGS sequence"/>
</dbReference>
<dbReference type="PANTHER" id="PTHR11157:SF164">
    <property type="entry name" value="ELONGATION OF VERY LONG CHAIN FATTY ACIDS PROTEIN"/>
    <property type="match status" value="1"/>
</dbReference>
<evidence type="ECO:0000256" key="3">
    <source>
        <dbReference type="ARBA" id="ARBA00022679"/>
    </source>
</evidence>
<dbReference type="InterPro" id="IPR030457">
    <property type="entry name" value="ELO_CS"/>
</dbReference>
<dbReference type="EMBL" id="QBLH01003515">
    <property type="protein sequence ID" value="TGZ37778.1"/>
    <property type="molecule type" value="Genomic_DNA"/>
</dbReference>
<evidence type="ECO:0000256" key="1">
    <source>
        <dbReference type="ARBA" id="ARBA00004141"/>
    </source>
</evidence>
<accession>A0A4S2JTY3</accession>
<feature type="transmembrane region" description="Helical" evidence="10">
    <location>
        <begin position="205"/>
        <end position="224"/>
    </location>
</feature>
<dbReference type="GO" id="GO:0009922">
    <property type="term" value="F:fatty acid elongase activity"/>
    <property type="evidence" value="ECO:0007669"/>
    <property type="project" value="UniProtKB-EC"/>
</dbReference>
<evidence type="ECO:0000313" key="11">
    <source>
        <dbReference type="EMBL" id="TGZ37778.1"/>
    </source>
</evidence>
<evidence type="ECO:0000256" key="2">
    <source>
        <dbReference type="ARBA" id="ARBA00022516"/>
    </source>
</evidence>
<evidence type="ECO:0000256" key="5">
    <source>
        <dbReference type="ARBA" id="ARBA00022832"/>
    </source>
</evidence>
<dbReference type="InterPro" id="IPR002076">
    <property type="entry name" value="ELO_fam"/>
</dbReference>
<feature type="transmembrane region" description="Helical" evidence="10">
    <location>
        <begin position="64"/>
        <end position="82"/>
    </location>
</feature>
<dbReference type="STRING" id="300112.A0A4S2JTY3"/>
<evidence type="ECO:0000256" key="7">
    <source>
        <dbReference type="ARBA" id="ARBA00023098"/>
    </source>
</evidence>
<keyword evidence="3 10" id="KW-0808">Transferase</keyword>
<comment type="subcellular location">
    <subcellularLocation>
        <location evidence="1">Membrane</location>
        <topology evidence="1">Multi-pass membrane protein</topology>
    </subcellularLocation>
</comment>
<comment type="similarity">
    <text evidence="10">Belongs to the ELO family.</text>
</comment>
<keyword evidence="8 10" id="KW-0472">Membrane</keyword>
<proteinExistence type="inferred from homology"/>
<protein>
    <recommendedName>
        <fullName evidence="10">Elongation of very long chain fatty acids protein</fullName>
        <ecNumber evidence="10">2.3.1.199</ecNumber>
    </recommendedName>
    <alternativeName>
        <fullName evidence="10">Very-long-chain 3-oxoacyl-CoA synthase</fullName>
    </alternativeName>
</protein>
<dbReference type="PROSITE" id="PS01188">
    <property type="entry name" value="ELO"/>
    <property type="match status" value="1"/>
</dbReference>
<feature type="transmembrane region" description="Helical" evidence="10">
    <location>
        <begin position="111"/>
        <end position="131"/>
    </location>
</feature>
<keyword evidence="5 10" id="KW-0276">Fatty acid metabolism</keyword>
<dbReference type="PANTHER" id="PTHR11157">
    <property type="entry name" value="FATTY ACID ACYL TRANSFERASE-RELATED"/>
    <property type="match status" value="1"/>
</dbReference>
<dbReference type="AlphaFoldDB" id="A0A4S2JTY3"/>
<dbReference type="GO" id="GO:0005789">
    <property type="term" value="C:endoplasmic reticulum membrane"/>
    <property type="evidence" value="ECO:0007669"/>
    <property type="project" value="TreeGrafter"/>
</dbReference>
<evidence type="ECO:0000313" key="12">
    <source>
        <dbReference type="Proteomes" id="UP000310200"/>
    </source>
</evidence>
<evidence type="ECO:0000256" key="10">
    <source>
        <dbReference type="RuleBase" id="RU361115"/>
    </source>
</evidence>
<dbReference type="GO" id="GO:0034625">
    <property type="term" value="P:fatty acid elongation, monounsaturated fatty acid"/>
    <property type="evidence" value="ECO:0007669"/>
    <property type="project" value="TreeGrafter"/>
</dbReference>
<name>A0A4S2JTY3_9HYME</name>
<dbReference type="Pfam" id="PF01151">
    <property type="entry name" value="ELO"/>
    <property type="match status" value="1"/>
</dbReference>
<feature type="transmembrane region" description="Helical" evidence="10">
    <location>
        <begin position="22"/>
        <end position="43"/>
    </location>
</feature>
<keyword evidence="2 10" id="KW-0444">Lipid biosynthesis</keyword>
<keyword evidence="9 10" id="KW-0275">Fatty acid biosynthesis</keyword>
<dbReference type="GO" id="GO:0019367">
    <property type="term" value="P:fatty acid elongation, saturated fatty acid"/>
    <property type="evidence" value="ECO:0007669"/>
    <property type="project" value="TreeGrafter"/>
</dbReference>
<gene>
    <name evidence="11" type="ORF">DBV15_10168</name>
</gene>
<feature type="transmembrane region" description="Helical" evidence="10">
    <location>
        <begin position="163"/>
        <end position="185"/>
    </location>
</feature>
<keyword evidence="6 10" id="KW-1133">Transmembrane helix</keyword>
<dbReference type="GO" id="GO:0034626">
    <property type="term" value="P:fatty acid elongation, polyunsaturated fatty acid"/>
    <property type="evidence" value="ECO:0007669"/>
    <property type="project" value="TreeGrafter"/>
</dbReference>
<feature type="transmembrane region" description="Helical" evidence="10">
    <location>
        <begin position="138"/>
        <end position="157"/>
    </location>
</feature>
<comment type="caution">
    <text evidence="11">The sequence shown here is derived from an EMBL/GenBank/DDBJ whole genome shotgun (WGS) entry which is preliminary data.</text>
</comment>